<keyword evidence="6" id="KW-0175">Coiled coil</keyword>
<dbReference type="EMBL" id="AP017372">
    <property type="protein sequence ID" value="BAU57547.2"/>
    <property type="molecule type" value="Genomic_DNA"/>
</dbReference>
<dbReference type="Proteomes" id="UP000218890">
    <property type="component" value="Chromosome"/>
</dbReference>
<feature type="coiled-coil region" evidence="6">
    <location>
        <begin position="629"/>
        <end position="661"/>
    </location>
</feature>
<dbReference type="Gene3D" id="3.30.750.44">
    <property type="match status" value="1"/>
</dbReference>
<dbReference type="Pfam" id="PF11818">
    <property type="entry name" value="DUF3340"/>
    <property type="match status" value="1"/>
</dbReference>
<evidence type="ECO:0000256" key="6">
    <source>
        <dbReference type="SAM" id="Coils"/>
    </source>
</evidence>
<dbReference type="Pfam" id="PF17804">
    <property type="entry name" value="TSP_NTD"/>
    <property type="match status" value="1"/>
</dbReference>
<keyword evidence="2 5" id="KW-0645">Protease</keyword>
<evidence type="ECO:0000256" key="1">
    <source>
        <dbReference type="ARBA" id="ARBA00009179"/>
    </source>
</evidence>
<dbReference type="SUPFAM" id="SSF50156">
    <property type="entry name" value="PDZ domain-like"/>
    <property type="match status" value="1"/>
</dbReference>
<evidence type="ECO:0000259" key="8">
    <source>
        <dbReference type="PROSITE" id="PS50106"/>
    </source>
</evidence>
<dbReference type="InterPro" id="IPR020992">
    <property type="entry name" value="Tail_Prtase_C"/>
</dbReference>
<dbReference type="Pfam" id="PF03572">
    <property type="entry name" value="Peptidase_S41"/>
    <property type="match status" value="1"/>
</dbReference>
<dbReference type="SMART" id="SM00228">
    <property type="entry name" value="PDZ"/>
    <property type="match status" value="1"/>
</dbReference>
<dbReference type="InterPro" id="IPR004447">
    <property type="entry name" value="Peptidase_S41A"/>
</dbReference>
<keyword evidence="4 5" id="KW-0720">Serine protease</keyword>
<protein>
    <submittedName>
        <fullName evidence="9">Periplasmic protease</fullName>
    </submittedName>
</protein>
<keyword evidence="10" id="KW-1185">Reference proteome</keyword>
<dbReference type="CDD" id="cd06782">
    <property type="entry name" value="cpPDZ_CPP-like"/>
    <property type="match status" value="1"/>
</dbReference>
<dbReference type="PANTHER" id="PTHR32060">
    <property type="entry name" value="TAIL-SPECIFIC PROTEASE"/>
    <property type="match status" value="1"/>
</dbReference>
<feature type="domain" description="PDZ" evidence="8">
    <location>
        <begin position="250"/>
        <end position="321"/>
    </location>
</feature>
<organism evidence="9 10">
    <name type="scientific">Halorhodospira halochloris</name>
    <name type="common">Ectothiorhodospira halochloris</name>
    <dbReference type="NCBI Taxonomy" id="1052"/>
    <lineage>
        <taxon>Bacteria</taxon>
        <taxon>Pseudomonadati</taxon>
        <taxon>Pseudomonadota</taxon>
        <taxon>Gammaproteobacteria</taxon>
        <taxon>Chromatiales</taxon>
        <taxon>Ectothiorhodospiraceae</taxon>
        <taxon>Halorhodospira</taxon>
    </lineage>
</organism>
<dbReference type="RefSeq" id="WP_162549353.1">
    <property type="nucleotide sequence ID" value="NZ_AP017372.2"/>
</dbReference>
<dbReference type="KEGG" id="hhk:HH1059_08540"/>
<gene>
    <name evidence="9" type="primary">prc</name>
    <name evidence="9" type="ORF">HH1059_08540</name>
</gene>
<dbReference type="Gene3D" id="3.90.226.10">
    <property type="entry name" value="2-enoyl-CoA Hydratase, Chain A, domain 1"/>
    <property type="match status" value="1"/>
</dbReference>
<dbReference type="SUPFAM" id="SSF52096">
    <property type="entry name" value="ClpP/crotonase"/>
    <property type="match status" value="1"/>
</dbReference>
<keyword evidence="3 5" id="KW-0378">Hydrolase</keyword>
<dbReference type="InterPro" id="IPR001478">
    <property type="entry name" value="PDZ"/>
</dbReference>
<dbReference type="SMART" id="SM00245">
    <property type="entry name" value="TSPc"/>
    <property type="match status" value="1"/>
</dbReference>
<dbReference type="GO" id="GO:0004175">
    <property type="term" value="F:endopeptidase activity"/>
    <property type="evidence" value="ECO:0007669"/>
    <property type="project" value="TreeGrafter"/>
</dbReference>
<dbReference type="GO" id="GO:0008236">
    <property type="term" value="F:serine-type peptidase activity"/>
    <property type="evidence" value="ECO:0007669"/>
    <property type="project" value="UniProtKB-KW"/>
</dbReference>
<dbReference type="InterPro" id="IPR029045">
    <property type="entry name" value="ClpP/crotonase-like_dom_sf"/>
</dbReference>
<dbReference type="InterPro" id="IPR005151">
    <property type="entry name" value="Tail-specific_protease"/>
</dbReference>
<accession>A0A0X8X8K2</accession>
<dbReference type="GO" id="GO:0006508">
    <property type="term" value="P:proteolysis"/>
    <property type="evidence" value="ECO:0007669"/>
    <property type="project" value="UniProtKB-KW"/>
</dbReference>
<keyword evidence="7" id="KW-0732">Signal</keyword>
<comment type="similarity">
    <text evidence="1 5">Belongs to the peptidase S41A family.</text>
</comment>
<evidence type="ECO:0000313" key="10">
    <source>
        <dbReference type="Proteomes" id="UP000218890"/>
    </source>
</evidence>
<evidence type="ECO:0000256" key="5">
    <source>
        <dbReference type="RuleBase" id="RU004404"/>
    </source>
</evidence>
<dbReference type="AlphaFoldDB" id="A0A0X8X8K2"/>
<reference evidence="9" key="1">
    <citation type="submission" date="2016-02" db="EMBL/GenBank/DDBJ databases">
        <title>Halorhodospira halochloris DSM-1059 complete genome, version 2.</title>
        <authorList>
            <person name="Tsukatani Y."/>
        </authorList>
    </citation>
    <scope>NUCLEOTIDE SEQUENCE</scope>
    <source>
        <strain evidence="9">DSM 1059</strain>
    </source>
</reference>
<feature type="chain" id="PRO_5016402356" evidence="7">
    <location>
        <begin position="24"/>
        <end position="714"/>
    </location>
</feature>
<name>A0A0X8X8K2_HALHR</name>
<dbReference type="PANTHER" id="PTHR32060:SF22">
    <property type="entry name" value="CARBOXYL-TERMINAL-PROCESSING PEPTIDASE 3, CHLOROPLASTIC"/>
    <property type="match status" value="1"/>
</dbReference>
<proteinExistence type="inferred from homology"/>
<feature type="signal peptide" evidence="7">
    <location>
        <begin position="1"/>
        <end position="23"/>
    </location>
</feature>
<evidence type="ECO:0000256" key="2">
    <source>
        <dbReference type="ARBA" id="ARBA00022670"/>
    </source>
</evidence>
<dbReference type="GO" id="GO:0030288">
    <property type="term" value="C:outer membrane-bounded periplasmic space"/>
    <property type="evidence" value="ECO:0007669"/>
    <property type="project" value="TreeGrafter"/>
</dbReference>
<dbReference type="FunFam" id="3.90.226.10:FF:000090">
    <property type="entry name" value="Tail-specific protease"/>
    <property type="match status" value="1"/>
</dbReference>
<evidence type="ECO:0000256" key="3">
    <source>
        <dbReference type="ARBA" id="ARBA00022801"/>
    </source>
</evidence>
<dbReference type="InterPro" id="IPR036034">
    <property type="entry name" value="PDZ_sf"/>
</dbReference>
<dbReference type="GO" id="GO:0007165">
    <property type="term" value="P:signal transduction"/>
    <property type="evidence" value="ECO:0007669"/>
    <property type="project" value="TreeGrafter"/>
</dbReference>
<dbReference type="NCBIfam" id="TIGR00225">
    <property type="entry name" value="prc"/>
    <property type="match status" value="1"/>
</dbReference>
<dbReference type="PROSITE" id="PS50106">
    <property type="entry name" value="PDZ"/>
    <property type="match status" value="1"/>
</dbReference>
<dbReference type="CDD" id="cd07560">
    <property type="entry name" value="Peptidase_S41_CPP"/>
    <property type="match status" value="1"/>
</dbReference>
<dbReference type="Gene3D" id="2.30.42.10">
    <property type="match status" value="1"/>
</dbReference>
<dbReference type="Pfam" id="PF00595">
    <property type="entry name" value="PDZ"/>
    <property type="match status" value="1"/>
</dbReference>
<evidence type="ECO:0000313" key="9">
    <source>
        <dbReference type="EMBL" id="BAU57547.2"/>
    </source>
</evidence>
<evidence type="ECO:0000256" key="4">
    <source>
        <dbReference type="ARBA" id="ARBA00022825"/>
    </source>
</evidence>
<sequence length="714" mass="79815">MSRKTISKSALILSLLLFSGAFAVALGTPPVTALSSANAEETDKQELAPQQHDLEKARVVTQLLQSYHYGERGSENDLLVDAADAYLRLLDPGRFFLLKEDVEEFRSRMAATEQEDSQTRLQAAFDLHETYRNRVEKRVNKALEMLDSTPEFDADERFEQDRREAEWASSSDDLDRLWEKRIAHDALTLELADRDTEQIRENLERRYQNSLERAKEAEHTDITEKYLDAWARAFDPHSSYFSPRRSEEFDMEMSLELEGIGAKLTMDQDMTEIVELIPGGPAERSGELEAGERIIGVADGEDGEMKDVVGWQLHDVVQLIRGPKESTVRLKVMPPSGASDTSPREVKLVRNKIALEDQAAQKRIIEKPFKDSTKRIGVIEIPRFYRDFSGAQAGEGDFRSTARDVQNLLNELEEEGIDGLVIDLRGNSGGALQEAIGVTSLFTGGGVAVQVRHHDGSIDHLGEPEQEPIYDGPLAVMVDRTSASASEILAGAIQDYGRGVVLGAQTFGKGTVQHMIDLSAHGLNNDENGGAGRLKLTIAQFYRVSGEGTQLDGITPDIVLPTALDRDDYGERAAENPLPANRIAPLEVSKHYDLSAIIDRLLEKHNQRIEESEAFQAFQRELDYQSELRQETSIALNREAREKEQEKREQALVDLHNKRREAHGLEPIESREEIDQDELPDLQLKLGAETVRDKILVLNEDKEASGALTTILGD</sequence>
<evidence type="ECO:0000256" key="7">
    <source>
        <dbReference type="SAM" id="SignalP"/>
    </source>
</evidence>
<dbReference type="InterPro" id="IPR040573">
    <property type="entry name" value="TSP_N"/>
</dbReference>